<feature type="domain" description="Glycosyltransferase subfamily 4-like N-terminal" evidence="4">
    <location>
        <begin position="32"/>
        <end position="200"/>
    </location>
</feature>
<organism evidence="5 6">
    <name type="scientific">Mycobacterium paraseoulense</name>
    <dbReference type="NCBI Taxonomy" id="590652"/>
    <lineage>
        <taxon>Bacteria</taxon>
        <taxon>Bacillati</taxon>
        <taxon>Actinomycetota</taxon>
        <taxon>Actinomycetes</taxon>
        <taxon>Mycobacteriales</taxon>
        <taxon>Mycobacteriaceae</taxon>
        <taxon>Mycobacterium</taxon>
    </lineage>
</organism>
<protein>
    <recommendedName>
        <fullName evidence="7">Glycosyl transferase family 1</fullName>
    </recommendedName>
</protein>
<proteinExistence type="predicted"/>
<name>A0A1X0IH32_9MYCO</name>
<dbReference type="GO" id="GO:0016757">
    <property type="term" value="F:glycosyltransferase activity"/>
    <property type="evidence" value="ECO:0007669"/>
    <property type="project" value="UniProtKB-KW"/>
</dbReference>
<evidence type="ECO:0000313" key="6">
    <source>
        <dbReference type="Proteomes" id="UP000192513"/>
    </source>
</evidence>
<evidence type="ECO:0000313" key="5">
    <source>
        <dbReference type="EMBL" id="ORB46310.1"/>
    </source>
</evidence>
<evidence type="ECO:0008006" key="7">
    <source>
        <dbReference type="Google" id="ProtNLM"/>
    </source>
</evidence>
<keyword evidence="2" id="KW-0808">Transferase</keyword>
<comment type="caution">
    <text evidence="5">The sequence shown here is derived from an EMBL/GenBank/DDBJ whole genome shotgun (WGS) entry which is preliminary data.</text>
</comment>
<dbReference type="AlphaFoldDB" id="A0A1X0IH32"/>
<dbReference type="SUPFAM" id="SSF53756">
    <property type="entry name" value="UDP-Glycosyltransferase/glycogen phosphorylase"/>
    <property type="match status" value="1"/>
</dbReference>
<dbReference type="InterPro" id="IPR028098">
    <property type="entry name" value="Glyco_trans_4-like_N"/>
</dbReference>
<feature type="domain" description="Glycosyl transferase family 1" evidence="3">
    <location>
        <begin position="203"/>
        <end position="375"/>
    </location>
</feature>
<dbReference type="Proteomes" id="UP000192513">
    <property type="component" value="Unassembled WGS sequence"/>
</dbReference>
<dbReference type="PANTHER" id="PTHR12526">
    <property type="entry name" value="GLYCOSYLTRANSFERASE"/>
    <property type="match status" value="1"/>
</dbReference>
<accession>A0A1X0IH32</accession>
<dbReference type="Pfam" id="PF13439">
    <property type="entry name" value="Glyco_transf_4"/>
    <property type="match status" value="1"/>
</dbReference>
<evidence type="ECO:0000256" key="1">
    <source>
        <dbReference type="ARBA" id="ARBA00022676"/>
    </source>
</evidence>
<gene>
    <name evidence="5" type="ORF">BST39_00245</name>
</gene>
<evidence type="ECO:0000256" key="2">
    <source>
        <dbReference type="ARBA" id="ARBA00022679"/>
    </source>
</evidence>
<evidence type="ECO:0000259" key="3">
    <source>
        <dbReference type="Pfam" id="PF00534"/>
    </source>
</evidence>
<keyword evidence="6" id="KW-1185">Reference proteome</keyword>
<dbReference type="InterPro" id="IPR001296">
    <property type="entry name" value="Glyco_trans_1"/>
</dbReference>
<evidence type="ECO:0000259" key="4">
    <source>
        <dbReference type="Pfam" id="PF13439"/>
    </source>
</evidence>
<dbReference type="CDD" id="cd03801">
    <property type="entry name" value="GT4_PimA-like"/>
    <property type="match status" value="1"/>
</dbReference>
<reference evidence="5 6" key="1">
    <citation type="submission" date="2017-02" db="EMBL/GenBank/DDBJ databases">
        <title>The new phylogeny of genus Mycobacterium.</title>
        <authorList>
            <person name="Tortoli E."/>
            <person name="Trovato A."/>
            <person name="Cirillo D.M."/>
        </authorList>
    </citation>
    <scope>NUCLEOTIDE SEQUENCE [LARGE SCALE GENOMIC DNA]</scope>
    <source>
        <strain evidence="5 6">DSM 45000</strain>
    </source>
</reference>
<dbReference type="STRING" id="590652.BST39_00245"/>
<sequence>MGTVAVRPDSARPLRVALVGDYPIDEGAAVQNGVQSVTYTLAHALAARSDVECHVVSAMNDATTTYRRAGALHVHYVKRLNLPRLITLRGNDVPRLAAVIRSIDPDVVHGQGQDRHALGALASRAPAVITPHGVLFIESRLLQKNRWDVLGALKKRAVAGMEREVFRRARDMIVISPYLAQVYGSMLTARCRFIENPIQDDFFRIERAPEAGRALFVGTLVPRKSVHHLVRAIGEVVNDRDQDQPWRPGLQLRIAGPIADPGSELEVRRAIAECGLQRRVRLLGPISHAELLDEYARAQVLLMGSREETTPQAVAQAMACGLPVITSRVGGIPDMVEDGRTALLFPYGDVAACAQHIRRMLDDDALRARIERSARAEAQQRFDPKSVAARTVCVYREIIAQDRQI</sequence>
<keyword evidence="1" id="KW-0328">Glycosyltransferase</keyword>
<dbReference type="Gene3D" id="3.40.50.2000">
    <property type="entry name" value="Glycogen Phosphorylase B"/>
    <property type="match status" value="2"/>
</dbReference>
<dbReference type="Pfam" id="PF00534">
    <property type="entry name" value="Glycos_transf_1"/>
    <property type="match status" value="1"/>
</dbReference>
<dbReference type="EMBL" id="MVIE01000001">
    <property type="protein sequence ID" value="ORB46310.1"/>
    <property type="molecule type" value="Genomic_DNA"/>
</dbReference>